<dbReference type="EMBL" id="JANBPT010000777">
    <property type="protein sequence ID" value="KAJ1913072.1"/>
    <property type="molecule type" value="Genomic_DNA"/>
</dbReference>
<evidence type="ECO:0000256" key="3">
    <source>
        <dbReference type="ARBA" id="ARBA00022989"/>
    </source>
</evidence>
<feature type="transmembrane region" description="Helical" evidence="7">
    <location>
        <begin position="736"/>
        <end position="759"/>
    </location>
</feature>
<feature type="compositionally biased region" description="Low complexity" evidence="6">
    <location>
        <begin position="115"/>
        <end position="130"/>
    </location>
</feature>
<keyword evidence="9" id="KW-1185">Reference proteome</keyword>
<evidence type="ECO:0000256" key="7">
    <source>
        <dbReference type="SAM" id="Phobius"/>
    </source>
</evidence>
<evidence type="ECO:0000256" key="2">
    <source>
        <dbReference type="ARBA" id="ARBA00022692"/>
    </source>
</evidence>
<feature type="compositionally biased region" description="Polar residues" evidence="6">
    <location>
        <begin position="141"/>
        <end position="151"/>
    </location>
</feature>
<evidence type="ECO:0000256" key="5">
    <source>
        <dbReference type="ARBA" id="ARBA00023136"/>
    </source>
</evidence>
<feature type="compositionally biased region" description="Basic and acidic residues" evidence="6">
    <location>
        <begin position="75"/>
        <end position="86"/>
    </location>
</feature>
<feature type="region of interest" description="Disordered" evidence="6">
    <location>
        <begin position="137"/>
        <end position="156"/>
    </location>
</feature>
<dbReference type="PANTHER" id="PTHR28234:SF1">
    <property type="entry name" value="NUCLEAR CONTROL OF ATPASE PROTEIN 2"/>
    <property type="match status" value="1"/>
</dbReference>
<feature type="region of interest" description="Disordered" evidence="6">
    <location>
        <begin position="102"/>
        <end position="131"/>
    </location>
</feature>
<evidence type="ECO:0000313" key="8">
    <source>
        <dbReference type="EMBL" id="KAJ1913072.1"/>
    </source>
</evidence>
<organism evidence="8 9">
    <name type="scientific">Tieghemiomyces parasiticus</name>
    <dbReference type="NCBI Taxonomy" id="78921"/>
    <lineage>
        <taxon>Eukaryota</taxon>
        <taxon>Fungi</taxon>
        <taxon>Fungi incertae sedis</taxon>
        <taxon>Zoopagomycota</taxon>
        <taxon>Kickxellomycotina</taxon>
        <taxon>Dimargaritomycetes</taxon>
        <taxon>Dimargaritales</taxon>
        <taxon>Dimargaritaceae</taxon>
        <taxon>Tieghemiomyces</taxon>
    </lineage>
</organism>
<protein>
    <submittedName>
        <fullName evidence="8">Nuclear control of ATPase protein 2</fullName>
    </submittedName>
</protein>
<dbReference type="PANTHER" id="PTHR28234">
    <property type="entry name" value="NUCLEAR CONTROL OF ATPASE PROTEIN 2"/>
    <property type="match status" value="1"/>
</dbReference>
<comment type="caution">
    <text evidence="8">The sequence shown here is derived from an EMBL/GenBank/DDBJ whole genome shotgun (WGS) entry which is preliminary data.</text>
</comment>
<keyword evidence="4" id="KW-0496">Mitochondrion</keyword>
<evidence type="ECO:0000256" key="4">
    <source>
        <dbReference type="ARBA" id="ARBA00023128"/>
    </source>
</evidence>
<keyword evidence="3 7" id="KW-1133">Transmembrane helix</keyword>
<proteinExistence type="predicted"/>
<evidence type="ECO:0000256" key="6">
    <source>
        <dbReference type="SAM" id="MobiDB-lite"/>
    </source>
</evidence>
<dbReference type="AlphaFoldDB" id="A0A9W7ZWG3"/>
<dbReference type="Proteomes" id="UP001150569">
    <property type="component" value="Unassembled WGS sequence"/>
</dbReference>
<dbReference type="GO" id="GO:0005741">
    <property type="term" value="C:mitochondrial outer membrane"/>
    <property type="evidence" value="ECO:0007669"/>
    <property type="project" value="TreeGrafter"/>
</dbReference>
<keyword evidence="5 7" id="KW-0472">Membrane</keyword>
<dbReference type="OrthoDB" id="413313at2759"/>
<dbReference type="Pfam" id="PF08637">
    <property type="entry name" value="NCA2"/>
    <property type="match status" value="1"/>
</dbReference>
<sequence length="899" mass="99002">MSFVEEQYSTLVASLDRQFATRLEEWAAQQQTNFDDDGSSPLAALLRTPPNSRRDLTPADSRFKAAAGPADGTETEQKMQAHRTREHELRRALQKALKDQVGGNLPVTSNRRDTSTTSTMMTTAGTAAGGPVMTELHHESSNSARGTTTSDKPPPLDKLIENVGDLQTWHDELLALQSHPTATTQGPPPTLETTHAAVEHPAARTADIALYEWWLASRLAAGLYASTMQLLLDTSLPLMQEIEYWESQDCGSWQVATYLLSTAPARLYGTAQALLNTHGPDLVKPLADLYRRLLPSPRETLVDSGNGSREVSGTTPLARLANVDATPHWTDQPAQSTRQRARALRGAFHGWMSSLFPDLAQHLPYLDTIPSSATSILRLGRQEIRQKQHQLRAVQQYLAVCMGLFMTDAARLQQRADRATSGDAAIGTTEVANDDNNGWTTGGYITPHQLVAQVTQMQAALTRLNDQATNYETVVFSAKETPIATSALTTDDGASGGDHHPADLTPMLNSLAGLTTALQTYQTRTRPAVAHFYSPAFITRYWLPVTTTLVLGRLATRWALAYRGDVRQWLREAQRTAQDYIRHWVVKPLHDMWQTIRHENGDQLVLASAESLRSDLASLERMVVEFAQEHPTDLIAASGSSEGMMSASHAAATAAATTTTTPTTSAAMAQLIRRVREGDLSVVLRTYERDLQHPIRGALFGDLIRALLIQVQKTKVDLGLAMSSLDKLLRANELNFAFLAVAPALCVLYFVGSRAAALIRQWRGGSRRRAGVHMRAILRSVDRLLTLYMTDAEPPKPKGQDGGGVNLAAAAARLPYEAQGFLLCLTNQLRYLAADLPDASTAVTFTLPVVGFLWAPAQLEIPNLRRRFIEDVQDLENPRLSCTQRTMTIQRMFRTYHFL</sequence>
<evidence type="ECO:0000256" key="1">
    <source>
        <dbReference type="ARBA" id="ARBA00004225"/>
    </source>
</evidence>
<name>A0A9W7ZWG3_9FUNG</name>
<reference evidence="8" key="1">
    <citation type="submission" date="2022-07" db="EMBL/GenBank/DDBJ databases">
        <title>Phylogenomic reconstructions and comparative analyses of Kickxellomycotina fungi.</title>
        <authorList>
            <person name="Reynolds N.K."/>
            <person name="Stajich J.E."/>
            <person name="Barry K."/>
            <person name="Grigoriev I.V."/>
            <person name="Crous P."/>
            <person name="Smith M.E."/>
        </authorList>
    </citation>
    <scope>NUCLEOTIDE SEQUENCE</scope>
    <source>
        <strain evidence="8">RSA 861</strain>
    </source>
</reference>
<dbReference type="InterPro" id="IPR013946">
    <property type="entry name" value="NCA2-like"/>
</dbReference>
<comment type="subcellular location">
    <subcellularLocation>
        <location evidence="1">Mitochondrion membrane</location>
        <topology evidence="1">Multi-pass membrane protein</topology>
    </subcellularLocation>
</comment>
<feature type="region of interest" description="Disordered" evidence="6">
    <location>
        <begin position="31"/>
        <end position="86"/>
    </location>
</feature>
<evidence type="ECO:0000313" key="9">
    <source>
        <dbReference type="Proteomes" id="UP001150569"/>
    </source>
</evidence>
<accession>A0A9W7ZWG3</accession>
<feature type="compositionally biased region" description="Basic and acidic residues" evidence="6">
    <location>
        <begin position="52"/>
        <end position="63"/>
    </location>
</feature>
<keyword evidence="2 7" id="KW-0812">Transmembrane</keyword>
<gene>
    <name evidence="8" type="primary">NCA2</name>
    <name evidence="8" type="ORF">IWQ60_009371</name>
</gene>